<sequence>MMHFENLSEEEIIENRDKICFSHLLNNRKLSVPTLEKLLGYINLKQTLITQDLTPEFVVNFVLNEEYQEEDDEKTITIDLILQHQKFCRDDILKLYNNN</sequence>
<accession>A0A6N1NN39</accession>
<protein>
    <submittedName>
        <fullName evidence="1">Putative orfan</fullName>
    </submittedName>
</protein>
<evidence type="ECO:0000313" key="1">
    <source>
        <dbReference type="EMBL" id="QKU35370.1"/>
    </source>
</evidence>
<proteinExistence type="predicted"/>
<reference evidence="1" key="1">
    <citation type="submission" date="2017-01" db="EMBL/GenBank/DDBJ databases">
        <authorList>
            <person name="Assis F.L."/>
            <person name="Abrahao J.S."/>
            <person name="Silva L."/>
            <person name="Khalil J.B."/>
            <person name="Rodrigues R."/>
            <person name="Silva L.S."/>
            <person name="Arantes T."/>
            <person name="Boratto P."/>
            <person name="Andrade M."/>
            <person name="Kroon E.G."/>
            <person name="Ribeiro B."/>
            <person name="Bergier I."/>
            <person name="Seligmann H."/>
            <person name="Ghigo E."/>
            <person name="Colson P."/>
            <person name="Levasseur A."/>
            <person name="Raoult D."/>
            <person name="Scola B.L."/>
        </authorList>
    </citation>
    <scope>NUCLEOTIDE SEQUENCE</scope>
    <source>
        <strain evidence="1">Soda lake</strain>
    </source>
</reference>
<dbReference type="GeneID" id="80518797"/>
<dbReference type="KEGG" id="vg:80518797"/>
<reference evidence="1" key="2">
    <citation type="journal article" date="2018" name="Nat. Commun.">
        <title>Tailed giant Tupanvirus possesses the most complete translational apparatus of the known virosphere.</title>
        <authorList>
            <person name="Abrahao J."/>
            <person name="Silva L."/>
            <person name="Silva L.S."/>
            <person name="Khalil J.Y.B."/>
            <person name="Rodrigues R."/>
            <person name="Arantes T."/>
            <person name="Assis F."/>
            <person name="Boratto P."/>
            <person name="Andrade M."/>
            <person name="Kroon E.G."/>
            <person name="Ribeiro B."/>
            <person name="Bergier I."/>
            <person name="Seligmann H."/>
            <person name="Ghigo E."/>
            <person name="Colson P."/>
            <person name="Levasseur A."/>
            <person name="Kroemer G."/>
            <person name="Raoult D."/>
            <person name="La Scola B."/>
        </authorList>
    </citation>
    <scope>NUCLEOTIDE SEQUENCE [LARGE SCALE GENOMIC DNA]</scope>
    <source>
        <strain evidence="1">Soda lake</strain>
    </source>
</reference>
<dbReference type="RefSeq" id="YP_010782033.1">
    <property type="nucleotide sequence ID" value="NC_075039.1"/>
</dbReference>
<name>A0A6N1NN39_9VIRU</name>
<dbReference type="EMBL" id="KY523104">
    <property type="protein sequence ID" value="QKU35370.1"/>
    <property type="molecule type" value="Genomic_DNA"/>
</dbReference>
<organism evidence="1">
    <name type="scientific">Tupanvirus soda lake</name>
    <dbReference type="NCBI Taxonomy" id="2126985"/>
    <lineage>
        <taxon>Viruses</taxon>
        <taxon>Varidnaviria</taxon>
        <taxon>Bamfordvirae</taxon>
        <taxon>Nucleocytoviricota</taxon>
        <taxon>Megaviricetes</taxon>
        <taxon>Imitervirales</taxon>
        <taxon>Mimiviridae</taxon>
        <taxon>Megamimivirinae</taxon>
        <taxon>Tupanvirus</taxon>
        <taxon>Tupanvirus salinum</taxon>
    </lineage>
</organism>